<accession>K0TKL5</accession>
<keyword evidence="3" id="KW-1185">Reference proteome</keyword>
<feature type="coiled-coil region" evidence="1">
    <location>
        <begin position="109"/>
        <end position="143"/>
    </location>
</feature>
<evidence type="ECO:0000313" key="3">
    <source>
        <dbReference type="Proteomes" id="UP000266841"/>
    </source>
</evidence>
<dbReference type="Proteomes" id="UP000266841">
    <property type="component" value="Unassembled WGS sequence"/>
</dbReference>
<evidence type="ECO:0008006" key="4">
    <source>
        <dbReference type="Google" id="ProtNLM"/>
    </source>
</evidence>
<proteinExistence type="predicted"/>
<sequence>MNFCGCFYRRVQSRQTELATKGGRRSARALIICVSTIKYVESHVWTSSPVPVLVALFFRSSIVARPPKAQRPTDQVRDRRLRYRGSDLFAAPAAVRDMDTPSAAISQRLGALEDALGALREEVRELRQQNKAQGQENAILREEIAALKYGEASSAPTHSRKRHKAEPLALTTVGIDAMVHIASFLGAVGLPCLAQTCKRFGNGHVGADGQISSLARGLARQVFDGSATDYEKSVLAPQDNAIKLLHELELMRLPLCFKQLIGSANAIRYCQPEDKSVISLLPCREGHELTAISDQVMRAGRHYVTFRLSAIGTDFPNVDFGVIRPIKDWDKKGLRAFDPLFFGTYKQLKYRTLLMAEKADDWGDDLHCCTLLSEDGRCASVNWNDEDRIGEDNWQGDDWEGMEPIPSSATVGLLLDLNRGTLSVFKDGLKLGVMKEGFTGAYCWFVGRYGLISAVSGTSIKIKRGMPPAEE</sequence>
<dbReference type="AlphaFoldDB" id="K0TKL5"/>
<comment type="caution">
    <text evidence="2">The sequence shown here is derived from an EMBL/GenBank/DDBJ whole genome shotgun (WGS) entry which is preliminary data.</text>
</comment>
<keyword evidence="1" id="KW-0175">Coiled coil</keyword>
<dbReference type="Gene3D" id="2.60.120.920">
    <property type="match status" value="1"/>
</dbReference>
<evidence type="ECO:0000256" key="1">
    <source>
        <dbReference type="SAM" id="Coils"/>
    </source>
</evidence>
<organism evidence="2 3">
    <name type="scientific">Thalassiosira oceanica</name>
    <name type="common">Marine diatom</name>
    <dbReference type="NCBI Taxonomy" id="159749"/>
    <lineage>
        <taxon>Eukaryota</taxon>
        <taxon>Sar</taxon>
        <taxon>Stramenopiles</taxon>
        <taxon>Ochrophyta</taxon>
        <taxon>Bacillariophyta</taxon>
        <taxon>Coscinodiscophyceae</taxon>
        <taxon>Thalassiosirophycidae</taxon>
        <taxon>Thalassiosirales</taxon>
        <taxon>Thalassiosiraceae</taxon>
        <taxon>Thalassiosira</taxon>
    </lineage>
</organism>
<name>K0TKL5_THAOC</name>
<reference evidence="2 3" key="1">
    <citation type="journal article" date="2012" name="Genome Biol.">
        <title>Genome and low-iron response of an oceanic diatom adapted to chronic iron limitation.</title>
        <authorList>
            <person name="Lommer M."/>
            <person name="Specht M."/>
            <person name="Roy A.S."/>
            <person name="Kraemer L."/>
            <person name="Andreson R."/>
            <person name="Gutowska M.A."/>
            <person name="Wolf J."/>
            <person name="Bergner S.V."/>
            <person name="Schilhabel M.B."/>
            <person name="Klostermeier U.C."/>
            <person name="Beiko R.G."/>
            <person name="Rosenstiel P."/>
            <person name="Hippler M."/>
            <person name="Laroche J."/>
        </authorList>
    </citation>
    <scope>NUCLEOTIDE SEQUENCE [LARGE SCALE GENOMIC DNA]</scope>
    <source>
        <strain evidence="2 3">CCMP1005</strain>
    </source>
</reference>
<dbReference type="OrthoDB" id="5951542at2759"/>
<gene>
    <name evidence="2" type="ORF">THAOC_03661</name>
</gene>
<evidence type="ECO:0000313" key="2">
    <source>
        <dbReference type="EMBL" id="EJK74651.1"/>
    </source>
</evidence>
<dbReference type="InterPro" id="IPR043136">
    <property type="entry name" value="B30.2/SPRY_sf"/>
</dbReference>
<dbReference type="EMBL" id="AGNL01003462">
    <property type="protein sequence ID" value="EJK74651.1"/>
    <property type="molecule type" value="Genomic_DNA"/>
</dbReference>
<protein>
    <recommendedName>
        <fullName evidence="4">B30.2/SPRY domain-containing protein</fullName>
    </recommendedName>
</protein>